<dbReference type="PANTHER" id="PTHR47364:SF9">
    <property type="entry name" value="CYSTEINE PROTEINASE INHIBITOR 5-LIKE"/>
    <property type="match status" value="1"/>
</dbReference>
<keyword evidence="1" id="KW-0646">Protease inhibitor</keyword>
<dbReference type="InterPro" id="IPR046350">
    <property type="entry name" value="Cystatin_sf"/>
</dbReference>
<dbReference type="EMBL" id="JAWPEI010000006">
    <property type="protein sequence ID" value="KAK4725111.1"/>
    <property type="molecule type" value="Genomic_DNA"/>
</dbReference>
<dbReference type="Pfam" id="PF16845">
    <property type="entry name" value="SQAPI"/>
    <property type="match status" value="1"/>
</dbReference>
<organism evidence="4 5">
    <name type="scientific">Solanum pinnatisectum</name>
    <name type="common">tansyleaf nightshade</name>
    <dbReference type="NCBI Taxonomy" id="50273"/>
    <lineage>
        <taxon>Eukaryota</taxon>
        <taxon>Viridiplantae</taxon>
        <taxon>Streptophyta</taxon>
        <taxon>Embryophyta</taxon>
        <taxon>Tracheophyta</taxon>
        <taxon>Spermatophyta</taxon>
        <taxon>Magnoliopsida</taxon>
        <taxon>eudicotyledons</taxon>
        <taxon>Gunneridae</taxon>
        <taxon>Pentapetalae</taxon>
        <taxon>asterids</taxon>
        <taxon>lamiids</taxon>
        <taxon>Solanales</taxon>
        <taxon>Solanaceae</taxon>
        <taxon>Solanoideae</taxon>
        <taxon>Solaneae</taxon>
        <taxon>Solanum</taxon>
    </lineage>
</organism>
<name>A0AAV9LHB5_9SOLN</name>
<dbReference type="SUPFAM" id="SSF54403">
    <property type="entry name" value="Cystatin/monellin"/>
    <property type="match status" value="1"/>
</dbReference>
<proteinExistence type="predicted"/>
<dbReference type="Gene3D" id="3.10.450.10">
    <property type="match status" value="1"/>
</dbReference>
<protein>
    <recommendedName>
        <fullName evidence="3">Cystatin domain-containing protein</fullName>
    </recommendedName>
</protein>
<evidence type="ECO:0000313" key="4">
    <source>
        <dbReference type="EMBL" id="KAK4725111.1"/>
    </source>
</evidence>
<evidence type="ECO:0000256" key="1">
    <source>
        <dbReference type="ARBA" id="ARBA00022690"/>
    </source>
</evidence>
<dbReference type="AlphaFoldDB" id="A0AAV9LHB5"/>
<evidence type="ECO:0000259" key="3">
    <source>
        <dbReference type="Pfam" id="PF16845"/>
    </source>
</evidence>
<dbReference type="Proteomes" id="UP001311915">
    <property type="component" value="Unassembled WGS sequence"/>
</dbReference>
<gene>
    <name evidence="4" type="ORF">R3W88_027890</name>
</gene>
<keyword evidence="2" id="KW-0789">Thiol protease inhibitor</keyword>
<reference evidence="4 5" key="1">
    <citation type="submission" date="2023-10" db="EMBL/GenBank/DDBJ databases">
        <title>Genome-Wide Identification Analysis in wild type Solanum Pinnatisectum Reveals Some Genes Defensing Phytophthora Infestans.</title>
        <authorList>
            <person name="Sun C."/>
        </authorList>
    </citation>
    <scope>NUCLEOTIDE SEQUENCE [LARGE SCALE GENOMIC DNA]</scope>
    <source>
        <strain evidence="4">LQN</strain>
        <tissue evidence="4">Leaf</tissue>
    </source>
</reference>
<evidence type="ECO:0000313" key="5">
    <source>
        <dbReference type="Proteomes" id="UP001311915"/>
    </source>
</evidence>
<sequence>MQDVDPKDPKVIEIAKFALNEFNKKETHNYQLREVDEVTTFPNVDGVSFHLHITTNEFDTISYHLAIVVVRSNNVKKLVAFDGSGFIET</sequence>
<comment type="caution">
    <text evidence="4">The sequence shown here is derived from an EMBL/GenBank/DDBJ whole genome shotgun (WGS) entry which is preliminary data.</text>
</comment>
<keyword evidence="5" id="KW-1185">Reference proteome</keyword>
<evidence type="ECO:0000256" key="2">
    <source>
        <dbReference type="ARBA" id="ARBA00022704"/>
    </source>
</evidence>
<feature type="domain" description="Cystatin" evidence="3">
    <location>
        <begin position="7"/>
        <end position="81"/>
    </location>
</feature>
<dbReference type="PANTHER" id="PTHR47364">
    <property type="entry name" value="CYSTEINE PROTEINASE INHIBITOR 5"/>
    <property type="match status" value="1"/>
</dbReference>
<dbReference type="InterPro" id="IPR000010">
    <property type="entry name" value="Cystatin_dom"/>
</dbReference>
<accession>A0AAV9LHB5</accession>
<dbReference type="GO" id="GO:0004869">
    <property type="term" value="F:cysteine-type endopeptidase inhibitor activity"/>
    <property type="evidence" value="ECO:0007669"/>
    <property type="project" value="UniProtKB-KW"/>
</dbReference>